<evidence type="ECO:0000256" key="1">
    <source>
        <dbReference type="SAM" id="MobiDB-lite"/>
    </source>
</evidence>
<comment type="caution">
    <text evidence="2">The sequence shown here is derived from an EMBL/GenBank/DDBJ whole genome shotgun (WGS) entry which is preliminary data.</text>
</comment>
<sequence>MTDLQEHLERMTRQAIPLNQPPAKKPTQQKRKLRTKIPAGFDGARTARKMKQAKLKAAHARESDPDGVEIGKESAHFKTATGEQADVVARFEVNFARPQAKENRAILYPDLLPVWARAECLESIREDEDADGQSGSEEAEGEEGL</sequence>
<feature type="region of interest" description="Disordered" evidence="1">
    <location>
        <begin position="125"/>
        <end position="145"/>
    </location>
</feature>
<evidence type="ECO:0000313" key="2">
    <source>
        <dbReference type="EMBL" id="KKN50902.1"/>
    </source>
</evidence>
<organism evidence="2">
    <name type="scientific">marine sediment metagenome</name>
    <dbReference type="NCBI Taxonomy" id="412755"/>
    <lineage>
        <taxon>unclassified sequences</taxon>
        <taxon>metagenomes</taxon>
        <taxon>ecological metagenomes</taxon>
    </lineage>
</organism>
<feature type="region of interest" description="Disordered" evidence="1">
    <location>
        <begin position="1"/>
        <end position="34"/>
    </location>
</feature>
<accession>A0A0F9RM90</accession>
<reference evidence="2" key="1">
    <citation type="journal article" date="2015" name="Nature">
        <title>Complex archaea that bridge the gap between prokaryotes and eukaryotes.</title>
        <authorList>
            <person name="Spang A."/>
            <person name="Saw J.H."/>
            <person name="Jorgensen S.L."/>
            <person name="Zaremba-Niedzwiedzka K."/>
            <person name="Martijn J."/>
            <person name="Lind A.E."/>
            <person name="van Eijk R."/>
            <person name="Schleper C."/>
            <person name="Guy L."/>
            <person name="Ettema T.J."/>
        </authorList>
    </citation>
    <scope>NUCLEOTIDE SEQUENCE</scope>
</reference>
<proteinExistence type="predicted"/>
<dbReference type="EMBL" id="LAZR01001090">
    <property type="protein sequence ID" value="KKN50902.1"/>
    <property type="molecule type" value="Genomic_DNA"/>
</dbReference>
<feature type="compositionally biased region" description="Basic and acidic residues" evidence="1">
    <location>
        <begin position="1"/>
        <end position="12"/>
    </location>
</feature>
<protein>
    <submittedName>
        <fullName evidence="2">Uncharacterized protein</fullName>
    </submittedName>
</protein>
<gene>
    <name evidence="2" type="ORF">LCGC14_0628220</name>
</gene>
<dbReference type="AlphaFoldDB" id="A0A0F9RM90"/>
<name>A0A0F9RM90_9ZZZZ</name>